<keyword evidence="12" id="KW-0808">Transferase</keyword>
<dbReference type="CDD" id="cd04734">
    <property type="entry name" value="OYE_like_3_FMN"/>
    <property type="match status" value="1"/>
</dbReference>
<evidence type="ECO:0000256" key="9">
    <source>
        <dbReference type="ARBA" id="ARBA00023014"/>
    </source>
</evidence>
<dbReference type="PANTHER" id="PTHR42917">
    <property type="entry name" value="2,4-DIENOYL-COA REDUCTASE"/>
    <property type="match status" value="1"/>
</dbReference>
<evidence type="ECO:0000313" key="13">
    <source>
        <dbReference type="Proteomes" id="UP000245474"/>
    </source>
</evidence>
<protein>
    <submittedName>
        <fullName evidence="12">N-methylproline demethylase</fullName>
    </submittedName>
</protein>
<evidence type="ECO:0000313" key="12">
    <source>
        <dbReference type="EMBL" id="PWG64628.1"/>
    </source>
</evidence>
<keyword evidence="9" id="KW-0411">Iron-sulfur</keyword>
<dbReference type="PANTHER" id="PTHR42917:SF2">
    <property type="entry name" value="2,4-DIENOYL-COA REDUCTASE [(2E)-ENOYL-COA-PRODUCING]"/>
    <property type="match status" value="1"/>
</dbReference>
<dbReference type="RefSeq" id="WP_109676764.1">
    <property type="nucleotide sequence ID" value="NZ_CP086615.1"/>
</dbReference>
<keyword evidence="7" id="KW-0560">Oxidoreductase</keyword>
<dbReference type="InterPro" id="IPR023753">
    <property type="entry name" value="FAD/NAD-binding_dom"/>
</dbReference>
<gene>
    <name evidence="12" type="ORF">DEM34_04680</name>
</gene>
<evidence type="ECO:0000256" key="6">
    <source>
        <dbReference type="ARBA" id="ARBA00022723"/>
    </source>
</evidence>
<comment type="similarity">
    <text evidence="3">In the N-terminal section; belongs to the NADH:flavin oxidoreductase/NADH oxidase family.</text>
</comment>
<proteinExistence type="inferred from homology"/>
<evidence type="ECO:0000256" key="3">
    <source>
        <dbReference type="ARBA" id="ARBA00011048"/>
    </source>
</evidence>
<dbReference type="PRINTS" id="PR00411">
    <property type="entry name" value="PNDRDTASEI"/>
</dbReference>
<dbReference type="Gene3D" id="3.50.50.60">
    <property type="entry name" value="FAD/NAD(P)-binding domain"/>
    <property type="match status" value="1"/>
</dbReference>
<dbReference type="GO" id="GO:0016491">
    <property type="term" value="F:oxidoreductase activity"/>
    <property type="evidence" value="ECO:0007669"/>
    <property type="project" value="UniProtKB-KW"/>
</dbReference>
<reference evidence="12 13" key="1">
    <citation type="submission" date="2018-05" db="EMBL/GenBank/DDBJ databases">
        <title>Spiribacter halobius sp. nov., a moderately halophilic bacterium isolated from marine solar saltern.</title>
        <authorList>
            <person name="Zheng W.-S."/>
            <person name="Lu D.-C."/>
            <person name="Du Z.-J."/>
        </authorList>
    </citation>
    <scope>NUCLEOTIDE SEQUENCE [LARGE SCALE GENOMIC DNA]</scope>
    <source>
        <strain evidence="12 13">E85</strain>
    </source>
</reference>
<dbReference type="SUPFAM" id="SSF51395">
    <property type="entry name" value="FMN-linked oxidoreductases"/>
    <property type="match status" value="1"/>
</dbReference>
<dbReference type="GO" id="GO:0046872">
    <property type="term" value="F:metal ion binding"/>
    <property type="evidence" value="ECO:0007669"/>
    <property type="project" value="UniProtKB-KW"/>
</dbReference>
<dbReference type="SUPFAM" id="SSF51905">
    <property type="entry name" value="FAD/NAD(P)-binding domain"/>
    <property type="match status" value="1"/>
</dbReference>
<dbReference type="InterPro" id="IPR001155">
    <property type="entry name" value="OxRdtase_FMN_N"/>
</dbReference>
<dbReference type="AlphaFoldDB" id="A0A2U2N6B2"/>
<evidence type="ECO:0000256" key="4">
    <source>
        <dbReference type="ARBA" id="ARBA00022630"/>
    </source>
</evidence>
<dbReference type="Gene3D" id="3.20.20.70">
    <property type="entry name" value="Aldolase class I"/>
    <property type="match status" value="1"/>
</dbReference>
<keyword evidence="12" id="KW-0489">Methyltransferase</keyword>
<evidence type="ECO:0000259" key="11">
    <source>
        <dbReference type="Pfam" id="PF07992"/>
    </source>
</evidence>
<dbReference type="OrthoDB" id="8523426at2"/>
<dbReference type="InterPro" id="IPR013785">
    <property type="entry name" value="Aldolase_TIM"/>
</dbReference>
<keyword evidence="4" id="KW-0285">Flavoprotein</keyword>
<dbReference type="PRINTS" id="PR00368">
    <property type="entry name" value="FADPNR"/>
</dbReference>
<dbReference type="Proteomes" id="UP000245474">
    <property type="component" value="Unassembled WGS sequence"/>
</dbReference>
<dbReference type="InterPro" id="IPR051793">
    <property type="entry name" value="NADH:flavin_oxidoreductase"/>
</dbReference>
<comment type="cofactor">
    <cofactor evidence="2">
        <name>[4Fe-4S] cluster</name>
        <dbReference type="ChEBI" id="CHEBI:49883"/>
    </cofactor>
</comment>
<evidence type="ECO:0000256" key="1">
    <source>
        <dbReference type="ARBA" id="ARBA00001917"/>
    </source>
</evidence>
<keyword evidence="5" id="KW-0288">FMN</keyword>
<dbReference type="GO" id="GO:0008168">
    <property type="term" value="F:methyltransferase activity"/>
    <property type="evidence" value="ECO:0007669"/>
    <property type="project" value="UniProtKB-KW"/>
</dbReference>
<dbReference type="InterPro" id="IPR036188">
    <property type="entry name" value="FAD/NAD-bd_sf"/>
</dbReference>
<accession>A0A2U2N6B2</accession>
<dbReference type="Pfam" id="PF00724">
    <property type="entry name" value="Oxidored_FMN"/>
    <property type="match status" value="1"/>
</dbReference>
<evidence type="ECO:0000256" key="5">
    <source>
        <dbReference type="ARBA" id="ARBA00022643"/>
    </source>
</evidence>
<dbReference type="GO" id="GO:0051536">
    <property type="term" value="F:iron-sulfur cluster binding"/>
    <property type="evidence" value="ECO:0007669"/>
    <property type="project" value="UniProtKB-KW"/>
</dbReference>
<sequence>MAQYEHLLSPFRLKGLTLRNRAVSTAHSEVYAEDGVPGERFIRYHAEKARGGLALTIIGGSSSVARTSPTTWWSSLDVASDRIIEPLGELADAVHGHGGAVMIQLTHMGRRSRWDGQNWPHLYSASGVREPLHRSACKTMEVEEIRQVVREYAAAAARVKAAGLDGIEISAAHQHLIDQFWSPRTNQRTDAYGGSPENRLRFGMEVLEAVRGAVGEDFIVGLRLCGDEFHPDGLDQEALIDIARRHADSGLIDFLSVIGSGADTHGTIVNCIPNMSYPPAPFLYLASAIRSEVDVPVMHAQNIKDPMSAERALAEGHVDLVGMTRAHIADPHFINKLREGEEDRIKQCVGANYCIDRQYSGLDVLCVQNAATSREATMPHIIVRGERERRVVVAGGGPAGLEAARVAAERGHRVTLFEREEDVGGQVEIGAKGPVRDQLGGIIRWYRLELARLGVDLRLGREADAGTVLGEDPEVVIIATGGRPDTGHHPGWRAAEGLTVSTHDILTGRVAAGERVLVFDAIGDYPGVTCADFLAERGSLVELATPDMAIGEDLGGTTRPVYHRRLLERDVVFTPNVFLNEVYAEGDSRIAVLANEYTGAEEEREVDQIVVEHGVKPDEALYYALKDGSRNAGQVDMDALFDARPQPDFAADGTGYLLYRLGDCVSPRNIHGAIYDALRLVKDL</sequence>
<dbReference type="GO" id="GO:0032259">
    <property type="term" value="P:methylation"/>
    <property type="evidence" value="ECO:0007669"/>
    <property type="project" value="UniProtKB-KW"/>
</dbReference>
<dbReference type="Pfam" id="PF07992">
    <property type="entry name" value="Pyr_redox_2"/>
    <property type="match status" value="1"/>
</dbReference>
<dbReference type="GO" id="GO:0010181">
    <property type="term" value="F:FMN binding"/>
    <property type="evidence" value="ECO:0007669"/>
    <property type="project" value="InterPro"/>
</dbReference>
<dbReference type="EMBL" id="QFFI01000005">
    <property type="protein sequence ID" value="PWG64628.1"/>
    <property type="molecule type" value="Genomic_DNA"/>
</dbReference>
<evidence type="ECO:0000256" key="2">
    <source>
        <dbReference type="ARBA" id="ARBA00001966"/>
    </source>
</evidence>
<keyword evidence="6" id="KW-0479">Metal-binding</keyword>
<evidence type="ECO:0000256" key="8">
    <source>
        <dbReference type="ARBA" id="ARBA00023004"/>
    </source>
</evidence>
<evidence type="ECO:0000259" key="10">
    <source>
        <dbReference type="Pfam" id="PF00724"/>
    </source>
</evidence>
<keyword evidence="8" id="KW-0408">Iron</keyword>
<name>A0A2U2N6B2_9GAMM</name>
<keyword evidence="13" id="KW-1185">Reference proteome</keyword>
<evidence type="ECO:0000256" key="7">
    <source>
        <dbReference type="ARBA" id="ARBA00023002"/>
    </source>
</evidence>
<dbReference type="Gene3D" id="3.40.50.720">
    <property type="entry name" value="NAD(P)-binding Rossmann-like Domain"/>
    <property type="match status" value="1"/>
</dbReference>
<organism evidence="12 13">
    <name type="scientific">Sediminicurvatus halobius</name>
    <dbReference type="NCBI Taxonomy" id="2182432"/>
    <lineage>
        <taxon>Bacteria</taxon>
        <taxon>Pseudomonadati</taxon>
        <taxon>Pseudomonadota</taxon>
        <taxon>Gammaproteobacteria</taxon>
        <taxon>Chromatiales</taxon>
        <taxon>Ectothiorhodospiraceae</taxon>
        <taxon>Sediminicurvatus</taxon>
    </lineage>
</organism>
<comment type="caution">
    <text evidence="12">The sequence shown here is derived from an EMBL/GenBank/DDBJ whole genome shotgun (WGS) entry which is preliminary data.</text>
</comment>
<feature type="domain" description="NADH:flavin oxidoreductase/NADH oxidase N-terminal" evidence="10">
    <location>
        <begin position="7"/>
        <end position="343"/>
    </location>
</feature>
<comment type="cofactor">
    <cofactor evidence="1">
        <name>FMN</name>
        <dbReference type="ChEBI" id="CHEBI:58210"/>
    </cofactor>
</comment>
<feature type="domain" description="FAD/NAD(P)-binding" evidence="11">
    <location>
        <begin position="390"/>
        <end position="638"/>
    </location>
</feature>